<reference evidence="1 2" key="1">
    <citation type="submission" date="2024-08" db="EMBL/GenBank/DDBJ databases">
        <title>Genome sequence of Streptomyces aureus CACIA-1.46HGO.</title>
        <authorList>
            <person name="Evangelista-Martinez Z."/>
        </authorList>
    </citation>
    <scope>NUCLEOTIDE SEQUENCE [LARGE SCALE GENOMIC DNA]</scope>
    <source>
        <strain evidence="1 2">CACIA-1.46HGO</strain>
    </source>
</reference>
<dbReference type="RefSeq" id="WP_372561634.1">
    <property type="nucleotide sequence ID" value="NZ_JBGOSP010000002.1"/>
</dbReference>
<sequence>MLLVCLAAGATTMLDPAVVNIAVPSMRQSLGAGAGDVLWIVAGQSLAFGPALVPGRQPR</sequence>
<protein>
    <submittedName>
        <fullName evidence="1">Uncharacterized protein</fullName>
    </submittedName>
</protein>
<evidence type="ECO:0000313" key="2">
    <source>
        <dbReference type="Proteomes" id="UP001571476"/>
    </source>
</evidence>
<organism evidence="1 2">
    <name type="scientific">Streptomyces aureus</name>
    <dbReference type="NCBI Taxonomy" id="193461"/>
    <lineage>
        <taxon>Bacteria</taxon>
        <taxon>Bacillati</taxon>
        <taxon>Actinomycetota</taxon>
        <taxon>Actinomycetes</taxon>
        <taxon>Kitasatosporales</taxon>
        <taxon>Streptomycetaceae</taxon>
        <taxon>Streptomyces</taxon>
    </lineage>
</organism>
<dbReference type="SUPFAM" id="SSF103473">
    <property type="entry name" value="MFS general substrate transporter"/>
    <property type="match status" value="1"/>
</dbReference>
<evidence type="ECO:0000313" key="1">
    <source>
        <dbReference type="EMBL" id="MFA3835655.1"/>
    </source>
</evidence>
<name>A0ABV4SCI7_9ACTN</name>
<dbReference type="InterPro" id="IPR036259">
    <property type="entry name" value="MFS_trans_sf"/>
</dbReference>
<keyword evidence="2" id="KW-1185">Reference proteome</keyword>
<comment type="caution">
    <text evidence="1">The sequence shown here is derived from an EMBL/GenBank/DDBJ whole genome shotgun (WGS) entry which is preliminary data.</text>
</comment>
<proteinExistence type="predicted"/>
<dbReference type="Proteomes" id="UP001571476">
    <property type="component" value="Unassembled WGS sequence"/>
</dbReference>
<gene>
    <name evidence="1" type="ORF">ACEG43_05580</name>
</gene>
<dbReference type="EMBL" id="JBGOSP010000002">
    <property type="protein sequence ID" value="MFA3835655.1"/>
    <property type="molecule type" value="Genomic_DNA"/>
</dbReference>
<accession>A0ABV4SCI7</accession>